<dbReference type="InterPro" id="IPR027463">
    <property type="entry name" value="AcrB_DN_DC_subdom"/>
</dbReference>
<feature type="transmembrane region" description="Helical" evidence="1">
    <location>
        <begin position="365"/>
        <end position="384"/>
    </location>
</feature>
<reference evidence="2 3" key="1">
    <citation type="submission" date="2017-10" db="EMBL/GenBank/DDBJ databases">
        <title>Paenichitinophaga pekingensis gen. nov., sp. nov., isolated from activated sludge.</title>
        <authorList>
            <person name="Jin D."/>
            <person name="Kong X."/>
            <person name="Deng Y."/>
            <person name="Bai Z."/>
        </authorList>
    </citation>
    <scope>NUCLEOTIDE SEQUENCE [LARGE SCALE GENOMIC DNA]</scope>
    <source>
        <strain evidence="2 3">13</strain>
    </source>
</reference>
<feature type="transmembrane region" description="Helical" evidence="1">
    <location>
        <begin position="524"/>
        <end position="543"/>
    </location>
</feature>
<protein>
    <submittedName>
        <fullName evidence="2">Acriflavin resistance protein</fullName>
    </submittedName>
</protein>
<accession>A0A291QSP0</accession>
<dbReference type="FunFam" id="3.30.70.1430:FF:000001">
    <property type="entry name" value="Efflux pump membrane transporter"/>
    <property type="match status" value="1"/>
</dbReference>
<dbReference type="KEGG" id="cbae:COR50_06985"/>
<gene>
    <name evidence="2" type="ORF">COR50_06985</name>
</gene>
<dbReference type="OrthoDB" id="9757876at2"/>
<dbReference type="InterPro" id="IPR001036">
    <property type="entry name" value="Acrflvin-R"/>
</dbReference>
<name>A0A291QSP0_9BACT</name>
<dbReference type="Gene3D" id="3.30.70.1440">
    <property type="entry name" value="Multidrug efflux transporter AcrB pore domain"/>
    <property type="match status" value="1"/>
</dbReference>
<dbReference type="PRINTS" id="PR00702">
    <property type="entry name" value="ACRIFLAVINRP"/>
</dbReference>
<evidence type="ECO:0000256" key="1">
    <source>
        <dbReference type="SAM" id="Phobius"/>
    </source>
</evidence>
<dbReference type="Pfam" id="PF00873">
    <property type="entry name" value="ACR_tran"/>
    <property type="match status" value="1"/>
</dbReference>
<keyword evidence="3" id="KW-1185">Reference proteome</keyword>
<dbReference type="PANTHER" id="PTHR32063:SF28">
    <property type="entry name" value="BLR2861 PROTEIN"/>
    <property type="match status" value="1"/>
</dbReference>
<dbReference type="GO" id="GO:0005886">
    <property type="term" value="C:plasma membrane"/>
    <property type="evidence" value="ECO:0007669"/>
    <property type="project" value="TreeGrafter"/>
</dbReference>
<dbReference type="SUPFAM" id="SSF82693">
    <property type="entry name" value="Multidrug efflux transporter AcrB pore domain, PN1, PN2, PC1 and PC2 subdomains"/>
    <property type="match status" value="3"/>
</dbReference>
<keyword evidence="1" id="KW-1133">Transmembrane helix</keyword>
<dbReference type="SUPFAM" id="SSF82714">
    <property type="entry name" value="Multidrug efflux transporter AcrB TolC docking domain, DN and DC subdomains"/>
    <property type="match status" value="2"/>
</dbReference>
<dbReference type="SUPFAM" id="SSF82866">
    <property type="entry name" value="Multidrug efflux transporter AcrB transmembrane domain"/>
    <property type="match status" value="2"/>
</dbReference>
<dbReference type="Gene3D" id="1.20.1640.10">
    <property type="entry name" value="Multidrug efflux transporter AcrB transmembrane domain"/>
    <property type="match status" value="2"/>
</dbReference>
<feature type="transmembrane region" description="Helical" evidence="1">
    <location>
        <begin position="913"/>
        <end position="937"/>
    </location>
</feature>
<dbReference type="AlphaFoldDB" id="A0A291QSP0"/>
<feature type="transmembrane region" description="Helical" evidence="1">
    <location>
        <begin position="431"/>
        <end position="451"/>
    </location>
</feature>
<feature type="transmembrane region" description="Helical" evidence="1">
    <location>
        <begin position="988"/>
        <end position="1009"/>
    </location>
</feature>
<dbReference type="Proteomes" id="UP000220133">
    <property type="component" value="Chromosome"/>
</dbReference>
<feature type="transmembrane region" description="Helical" evidence="1">
    <location>
        <begin position="337"/>
        <end position="353"/>
    </location>
</feature>
<organism evidence="2 3">
    <name type="scientific">Chitinophaga caeni</name>
    <dbReference type="NCBI Taxonomy" id="2029983"/>
    <lineage>
        <taxon>Bacteria</taxon>
        <taxon>Pseudomonadati</taxon>
        <taxon>Bacteroidota</taxon>
        <taxon>Chitinophagia</taxon>
        <taxon>Chitinophagales</taxon>
        <taxon>Chitinophagaceae</taxon>
        <taxon>Chitinophaga</taxon>
    </lineage>
</organism>
<dbReference type="PANTHER" id="PTHR32063">
    <property type="match status" value="1"/>
</dbReference>
<keyword evidence="1" id="KW-0472">Membrane</keyword>
<dbReference type="EMBL" id="CP023777">
    <property type="protein sequence ID" value="ATL46947.1"/>
    <property type="molecule type" value="Genomic_DNA"/>
</dbReference>
<dbReference type="GO" id="GO:0042910">
    <property type="term" value="F:xenobiotic transmembrane transporter activity"/>
    <property type="evidence" value="ECO:0007669"/>
    <property type="project" value="TreeGrafter"/>
</dbReference>
<dbReference type="Gene3D" id="3.30.2090.10">
    <property type="entry name" value="Multidrug efflux transporter AcrB TolC docking domain, DN and DC subdomains"/>
    <property type="match status" value="2"/>
</dbReference>
<sequence length="1046" mass="115162">MSLPSLSLKRPVLATVMNIIIVIFGIVGFTFLGVRDYPAIDPPIVNVRTSYAGANSDIIETQITEPLEKAINGVAGIRNISSLSSQGNSNITVEFELGEDLEAATNDVRDKVSRAQRSLPDDLDAPPVVSKADANSDAIISMTVQSNTRDQLEVTEFATNVLLERLQTIPGVSTIQIWGEKKYAMRIWLDPSKLAAYALTPSDVQAALLKENVELPSGKIAGNATELTVRTFGRLDTEEEFNALIVKNVNGSEIRIRDIGAAVLGPENEETVLKESGQPMIALAIVPQPGTNYVAIADEFYKRLADIKKDIPADFRVNIAMDNTTFIKRSISEVEETLIVALTLVILIIYFFFRDWLMALRPLVDIPVSLIGAFFIMYICGFTINILTLLAIVLATGLVVDDGIVVTENIYKKIEMGYPKMKAAKEGSEEIFFAVIATSITLAFVFLPIIFLQGFVGQLFREFGIVVAGAVLISAFVSLTLTPVLNVKLSRKTHKHSWFYNFTEPMFRGMENGYKASLSAFMKIRWVAVFIILACLGIIYLIGTTIQSELAPLEDRSQFRMSVTAPEGTSYDYMDKYVTKLTDFIQDSVPESKIILSVTAPGFSGAGSVNSAFLNVKLVDPEDRLRSQKDIVNMVNRNMNKFPEGRVFVIEQQTISVGRRGGLPVAFVLQNINFEKLSAAVPKFMDAALSDPTFQGIVDVDLKFNKPELRIQINREKATELGVSVADISETLQLALSNRRYGYFVRNGKQYQVMGQVFRENRDDPSDLQNFYVRNTNGEAIQLDNLITITEETAPPVIYHFNRYKSATISAALAPGKTIGDGIAAMDNIYKKLKQDSVLDESFQYALSGSSRDYAESSSNTSFAFILALVLIYLVLAAQFESFVDPFIIMLTVPLAIAGAFLSLKIFGHTLNIFSQIGMIMLIGLVTKNGILIVEFANHQRDMGLNKIEAVVEASKMRLRPILMTSLAMALGALPIAMSLGAASTSRIPLGIVIVGGIVFSLILTLYVIPSMYAFLSRRKKISDYDKMMQEQEAQGNSADVATAHA</sequence>
<dbReference type="RefSeq" id="WP_098193333.1">
    <property type="nucleotide sequence ID" value="NZ_CP023777.1"/>
</dbReference>
<feature type="transmembrane region" description="Helical" evidence="1">
    <location>
        <begin position="887"/>
        <end position="907"/>
    </location>
</feature>
<evidence type="ECO:0000313" key="2">
    <source>
        <dbReference type="EMBL" id="ATL46947.1"/>
    </source>
</evidence>
<proteinExistence type="predicted"/>
<keyword evidence="1" id="KW-0812">Transmembrane</keyword>
<feature type="transmembrane region" description="Helical" evidence="1">
    <location>
        <begin position="862"/>
        <end position="880"/>
    </location>
</feature>
<dbReference type="Gene3D" id="3.30.70.1320">
    <property type="entry name" value="Multidrug efflux transporter AcrB pore domain like"/>
    <property type="match status" value="1"/>
</dbReference>
<dbReference type="Gene3D" id="3.30.70.1430">
    <property type="entry name" value="Multidrug efflux transporter AcrB pore domain"/>
    <property type="match status" value="2"/>
</dbReference>
<feature type="transmembrane region" description="Helical" evidence="1">
    <location>
        <begin position="463"/>
        <end position="485"/>
    </location>
</feature>
<feature type="transmembrane region" description="Helical" evidence="1">
    <location>
        <begin position="12"/>
        <end position="34"/>
    </location>
</feature>
<feature type="transmembrane region" description="Helical" evidence="1">
    <location>
        <begin position="962"/>
        <end position="982"/>
    </location>
</feature>
<evidence type="ECO:0000313" key="3">
    <source>
        <dbReference type="Proteomes" id="UP000220133"/>
    </source>
</evidence>